<dbReference type="AlphaFoldDB" id="A0A6L2JK71"/>
<dbReference type="EMBL" id="BKCJ010000893">
    <property type="protein sequence ID" value="GEU37160.1"/>
    <property type="molecule type" value="Genomic_DNA"/>
</dbReference>
<comment type="caution">
    <text evidence="1">The sequence shown here is derived from an EMBL/GenBank/DDBJ whole genome shotgun (WGS) entry which is preliminary data.</text>
</comment>
<gene>
    <name evidence="1" type="ORF">Tci_009138</name>
</gene>
<proteinExistence type="predicted"/>
<name>A0A6L2JK71_TANCI</name>
<evidence type="ECO:0000313" key="1">
    <source>
        <dbReference type="EMBL" id="GEU37160.1"/>
    </source>
</evidence>
<protein>
    <submittedName>
        <fullName evidence="1">Uncharacterized protein</fullName>
    </submittedName>
</protein>
<accession>A0A6L2JK71</accession>
<reference evidence="1" key="1">
    <citation type="journal article" date="2019" name="Sci. Rep.">
        <title>Draft genome of Tanacetum cinerariifolium, the natural source of mosquito coil.</title>
        <authorList>
            <person name="Yamashiro T."/>
            <person name="Shiraishi A."/>
            <person name="Satake H."/>
            <person name="Nakayama K."/>
        </authorList>
    </citation>
    <scope>NUCLEOTIDE SEQUENCE</scope>
</reference>
<sequence length="83" mass="9555">MANENVPALAPTRSDDQILPFATWILKAKAKPFPPCTHYGFNDYRPDDCRNYPECGIYRSYDHFTSGHNRVIHIREEVLAKSS</sequence>
<organism evidence="1">
    <name type="scientific">Tanacetum cinerariifolium</name>
    <name type="common">Dalmatian daisy</name>
    <name type="synonym">Chrysanthemum cinerariifolium</name>
    <dbReference type="NCBI Taxonomy" id="118510"/>
    <lineage>
        <taxon>Eukaryota</taxon>
        <taxon>Viridiplantae</taxon>
        <taxon>Streptophyta</taxon>
        <taxon>Embryophyta</taxon>
        <taxon>Tracheophyta</taxon>
        <taxon>Spermatophyta</taxon>
        <taxon>Magnoliopsida</taxon>
        <taxon>eudicotyledons</taxon>
        <taxon>Gunneridae</taxon>
        <taxon>Pentapetalae</taxon>
        <taxon>asterids</taxon>
        <taxon>campanulids</taxon>
        <taxon>Asterales</taxon>
        <taxon>Asteraceae</taxon>
        <taxon>Asteroideae</taxon>
        <taxon>Anthemideae</taxon>
        <taxon>Anthemidinae</taxon>
        <taxon>Tanacetum</taxon>
    </lineage>
</organism>